<keyword evidence="3" id="KW-1185">Reference proteome</keyword>
<keyword evidence="2" id="KW-0808">Transferase</keyword>
<reference evidence="2 3" key="1">
    <citation type="submission" date="2020-08" db="EMBL/GenBank/DDBJ databases">
        <title>A Genomic Blueprint of the Chicken Gut Microbiome.</title>
        <authorList>
            <person name="Gilroy R."/>
            <person name="Ravi A."/>
            <person name="Getino M."/>
            <person name="Pursley I."/>
            <person name="Horton D.L."/>
            <person name="Alikhan N.-F."/>
            <person name="Baker D."/>
            <person name="Gharbi K."/>
            <person name="Hall N."/>
            <person name="Watson M."/>
            <person name="Adriaenssens E.M."/>
            <person name="Foster-Nyarko E."/>
            <person name="Jarju S."/>
            <person name="Secka A."/>
            <person name="Antonio M."/>
            <person name="Oren A."/>
            <person name="Chaudhuri R."/>
            <person name="La Ragione R.M."/>
            <person name="Hildebrand F."/>
            <person name="Pallen M.J."/>
        </authorList>
    </citation>
    <scope>NUCLEOTIDE SEQUENCE [LARGE SCALE GENOMIC DNA]</scope>
    <source>
        <strain evidence="2 3">Sa2BVA9</strain>
    </source>
</reference>
<dbReference type="Proteomes" id="UP000608071">
    <property type="component" value="Unassembled WGS sequence"/>
</dbReference>
<dbReference type="RefSeq" id="WP_191798636.1">
    <property type="nucleotide sequence ID" value="NZ_JACSQL010000001.1"/>
</dbReference>
<gene>
    <name evidence="2" type="ORF">H9647_03020</name>
</gene>
<dbReference type="PANTHER" id="PTHR43844">
    <property type="entry name" value="METHIONINE SYNTHASE"/>
    <property type="match status" value="1"/>
</dbReference>
<dbReference type="InterPro" id="IPR002629">
    <property type="entry name" value="Met_Synth_C/arc"/>
</dbReference>
<sequence length="380" mass="42797">MSQITKAGTVRSVTPYRYDMVGSFLRPEALKQARAKFQAGEISEAELTKVEDQEIIRLVEKQKEVGLKAVTDGEFRRSWWHLDFMWGLDGVEKASDVKGYPFQGETTRGETARLVGKIGFSSSHPFVSHYQFLKQAAGDDVVARQTIPAPAQFLSELYRPENKASVDEFYSSKEELVQDIAKAYHDAILAFYEAGCRSIQLDDCTWGMLCGKNYLEAKQQEGVNVADTAKLYARVNELAVSSLPSDLVVTTHVCRGNYHSTWASSGGYEPIAETLLGIDNISGYYLEFDTDRAGDFKPLRFLKEDQQVVLGLFSSKIGELESKEEIIKRIEEATEYVDINRICLSPQCGFASTEEGNILTEEQQWNKLAFIKEIAEQIWQ</sequence>
<evidence type="ECO:0000313" key="3">
    <source>
        <dbReference type="Proteomes" id="UP000608071"/>
    </source>
</evidence>
<dbReference type="EC" id="2.1.1.14" evidence="2"/>
<dbReference type="EMBL" id="JACSQL010000001">
    <property type="protein sequence ID" value="MBD7967024.1"/>
    <property type="molecule type" value="Genomic_DNA"/>
</dbReference>
<dbReference type="Pfam" id="PF01717">
    <property type="entry name" value="Meth_synt_2"/>
    <property type="match status" value="1"/>
</dbReference>
<evidence type="ECO:0000259" key="1">
    <source>
        <dbReference type="Pfam" id="PF01717"/>
    </source>
</evidence>
<name>A0ABR8SUK5_9BACL</name>
<dbReference type="SUPFAM" id="SSF51726">
    <property type="entry name" value="UROD/MetE-like"/>
    <property type="match status" value="1"/>
</dbReference>
<dbReference type="PANTHER" id="PTHR43844:SF1">
    <property type="entry name" value="METHIONINE SYNTHASE"/>
    <property type="match status" value="1"/>
</dbReference>
<comment type="caution">
    <text evidence="2">The sequence shown here is derived from an EMBL/GenBank/DDBJ whole genome shotgun (WGS) entry which is preliminary data.</text>
</comment>
<dbReference type="GO" id="GO:0032259">
    <property type="term" value="P:methylation"/>
    <property type="evidence" value="ECO:0007669"/>
    <property type="project" value="UniProtKB-KW"/>
</dbReference>
<accession>A0ABR8SUK5</accession>
<dbReference type="InterPro" id="IPR038071">
    <property type="entry name" value="UROD/MetE-like_sf"/>
</dbReference>
<dbReference type="NCBIfam" id="NF005085">
    <property type="entry name" value="PRK06520.1"/>
    <property type="match status" value="1"/>
</dbReference>
<proteinExistence type="predicted"/>
<dbReference type="GO" id="GO:0003871">
    <property type="term" value="F:5-methyltetrahydropteroyltriglutamate-homocysteine S-methyltransferase activity"/>
    <property type="evidence" value="ECO:0007669"/>
    <property type="project" value="UniProtKB-EC"/>
</dbReference>
<dbReference type="CDD" id="cd03311">
    <property type="entry name" value="CIMS_C_terminal_like"/>
    <property type="match status" value="1"/>
</dbReference>
<dbReference type="Gene3D" id="3.20.20.210">
    <property type="match status" value="1"/>
</dbReference>
<organism evidence="2 3">
    <name type="scientific">Paenibacillus gallinarum</name>
    <dbReference type="NCBI Taxonomy" id="2762232"/>
    <lineage>
        <taxon>Bacteria</taxon>
        <taxon>Bacillati</taxon>
        <taxon>Bacillota</taxon>
        <taxon>Bacilli</taxon>
        <taxon>Bacillales</taxon>
        <taxon>Paenibacillaceae</taxon>
        <taxon>Paenibacillus</taxon>
    </lineage>
</organism>
<protein>
    <submittedName>
        <fullName evidence="2">5-methyltetrahydropteroyltriglutamate--homocysteine S-methyltransferase</fullName>
        <ecNumber evidence="2">2.1.1.14</ecNumber>
    </submittedName>
</protein>
<evidence type="ECO:0000313" key="2">
    <source>
        <dbReference type="EMBL" id="MBD7967024.1"/>
    </source>
</evidence>
<keyword evidence="2" id="KW-0489">Methyltransferase</keyword>
<feature type="domain" description="Cobalamin-independent methionine synthase MetE C-terminal/archaeal" evidence="1">
    <location>
        <begin position="21"/>
        <end position="354"/>
    </location>
</feature>